<dbReference type="STRING" id="1472378.AU381_25150"/>
<dbReference type="FunFam" id="3.40.50.300:FF:000042">
    <property type="entry name" value="Maltose/maltodextrin ABC transporter, ATP-binding protein"/>
    <property type="match status" value="1"/>
</dbReference>
<dbReference type="PROSITE" id="PS00211">
    <property type="entry name" value="ABC_TRANSPORTER_1"/>
    <property type="match status" value="1"/>
</dbReference>
<comment type="caution">
    <text evidence="10">The sequence shown here is derived from an EMBL/GenBank/DDBJ whole genome shotgun (WGS) entry which is preliminary data.</text>
</comment>
<dbReference type="InterPro" id="IPR040582">
    <property type="entry name" value="OB_MalK-like"/>
</dbReference>
<dbReference type="InterPro" id="IPR003439">
    <property type="entry name" value="ABC_transporter-like_ATP-bd"/>
</dbReference>
<dbReference type="SMART" id="SM00382">
    <property type="entry name" value="AAA"/>
    <property type="match status" value="1"/>
</dbReference>
<dbReference type="InterPro" id="IPR017871">
    <property type="entry name" value="ABC_transporter-like_CS"/>
</dbReference>
<dbReference type="GO" id="GO:0055052">
    <property type="term" value="C:ATP-binding cassette (ABC) transporter complex, substrate-binding subunit-containing"/>
    <property type="evidence" value="ECO:0007669"/>
    <property type="project" value="TreeGrafter"/>
</dbReference>
<reference evidence="10 11" key="1">
    <citation type="journal article" date="2016" name="Int. J. Syst. Evol. Microbiol.">
        <title>Ensifer glycinis sp. nov., an novel rhizobial species associated with Glycine spp.</title>
        <authorList>
            <person name="Yan H."/>
            <person name="Yan J."/>
            <person name="Sui X.H."/>
            <person name="Wang E.T."/>
            <person name="Chen W.X."/>
            <person name="Zhang X.X."/>
            <person name="Chen W.F."/>
        </authorList>
    </citation>
    <scope>NUCLEOTIDE SEQUENCE [LARGE SCALE GENOMIC DNA]</scope>
    <source>
        <strain evidence="10 11">CCBAU 23380</strain>
    </source>
</reference>
<dbReference type="SUPFAM" id="SSF50331">
    <property type="entry name" value="MOP-like"/>
    <property type="match status" value="1"/>
</dbReference>
<dbReference type="PANTHER" id="PTHR43875">
    <property type="entry name" value="MALTODEXTRIN IMPORT ATP-BINDING PROTEIN MSMX"/>
    <property type="match status" value="1"/>
</dbReference>
<feature type="domain" description="ABC transporter" evidence="9">
    <location>
        <begin position="4"/>
        <end position="235"/>
    </location>
</feature>
<dbReference type="InterPro" id="IPR047641">
    <property type="entry name" value="ABC_transpr_MalK/UgpC-like"/>
</dbReference>
<comment type="similarity">
    <text evidence="2">Belongs to the ABC transporter superfamily.</text>
</comment>
<accession>A0A178XJT0</accession>
<dbReference type="CDD" id="cd03301">
    <property type="entry name" value="ABC_MalK_N"/>
    <property type="match status" value="1"/>
</dbReference>
<evidence type="ECO:0000256" key="6">
    <source>
        <dbReference type="ARBA" id="ARBA00022840"/>
    </source>
</evidence>
<evidence type="ECO:0000256" key="2">
    <source>
        <dbReference type="ARBA" id="ARBA00005417"/>
    </source>
</evidence>
<dbReference type="AlphaFoldDB" id="A0A178XJT0"/>
<dbReference type="GO" id="GO:0016887">
    <property type="term" value="F:ATP hydrolysis activity"/>
    <property type="evidence" value="ECO:0007669"/>
    <property type="project" value="InterPro"/>
</dbReference>
<dbReference type="Pfam" id="PF00005">
    <property type="entry name" value="ABC_tran"/>
    <property type="match status" value="1"/>
</dbReference>
<proteinExistence type="inferred from homology"/>
<dbReference type="GO" id="GO:0005524">
    <property type="term" value="F:ATP binding"/>
    <property type="evidence" value="ECO:0007669"/>
    <property type="project" value="UniProtKB-KW"/>
</dbReference>
<dbReference type="OrthoDB" id="9802264at2"/>
<dbReference type="InterPro" id="IPR012340">
    <property type="entry name" value="NA-bd_OB-fold"/>
</dbReference>
<dbReference type="Gene3D" id="3.40.50.300">
    <property type="entry name" value="P-loop containing nucleotide triphosphate hydrolases"/>
    <property type="match status" value="1"/>
</dbReference>
<keyword evidence="7" id="KW-1278">Translocase</keyword>
<evidence type="ECO:0000256" key="1">
    <source>
        <dbReference type="ARBA" id="ARBA00004417"/>
    </source>
</evidence>
<dbReference type="NCBIfam" id="NF008653">
    <property type="entry name" value="PRK11650.1"/>
    <property type="match status" value="1"/>
</dbReference>
<dbReference type="GO" id="GO:0140359">
    <property type="term" value="F:ABC-type transporter activity"/>
    <property type="evidence" value="ECO:0007669"/>
    <property type="project" value="InterPro"/>
</dbReference>
<keyword evidence="11" id="KW-1185">Reference proteome</keyword>
<gene>
    <name evidence="10" type="ORF">AU381_25150</name>
</gene>
<dbReference type="Pfam" id="PF17912">
    <property type="entry name" value="OB_MalK"/>
    <property type="match status" value="1"/>
</dbReference>
<evidence type="ECO:0000256" key="4">
    <source>
        <dbReference type="ARBA" id="ARBA00022475"/>
    </source>
</evidence>
<keyword evidence="4" id="KW-1003">Cell membrane</keyword>
<dbReference type="GO" id="GO:0008643">
    <property type="term" value="P:carbohydrate transport"/>
    <property type="evidence" value="ECO:0007669"/>
    <property type="project" value="InterPro"/>
</dbReference>
<dbReference type="InterPro" id="IPR003593">
    <property type="entry name" value="AAA+_ATPase"/>
</dbReference>
<organism evidence="10 11">
    <name type="scientific">Sinorhizobium glycinis</name>
    <dbReference type="NCBI Taxonomy" id="1472378"/>
    <lineage>
        <taxon>Bacteria</taxon>
        <taxon>Pseudomonadati</taxon>
        <taxon>Pseudomonadota</taxon>
        <taxon>Alphaproteobacteria</taxon>
        <taxon>Hyphomicrobiales</taxon>
        <taxon>Rhizobiaceae</taxon>
        <taxon>Sinorhizobium/Ensifer group</taxon>
        <taxon>Sinorhizobium</taxon>
    </lineage>
</organism>
<keyword evidence="3" id="KW-0813">Transport</keyword>
<comment type="subcellular location">
    <subcellularLocation>
        <location evidence="1">Cell inner membrane</location>
        <topology evidence="1">Peripheral membrane protein</topology>
    </subcellularLocation>
</comment>
<dbReference type="Gene3D" id="2.40.50.100">
    <property type="match status" value="1"/>
</dbReference>
<dbReference type="SUPFAM" id="SSF52540">
    <property type="entry name" value="P-loop containing nucleoside triphosphate hydrolases"/>
    <property type="match status" value="1"/>
</dbReference>
<evidence type="ECO:0000313" key="10">
    <source>
        <dbReference type="EMBL" id="OAP35063.1"/>
    </source>
</evidence>
<evidence type="ECO:0000256" key="7">
    <source>
        <dbReference type="ARBA" id="ARBA00022967"/>
    </source>
</evidence>
<dbReference type="Gene3D" id="2.40.50.140">
    <property type="entry name" value="Nucleic acid-binding proteins"/>
    <property type="match status" value="1"/>
</dbReference>
<evidence type="ECO:0000256" key="8">
    <source>
        <dbReference type="ARBA" id="ARBA00023136"/>
    </source>
</evidence>
<evidence type="ECO:0000259" key="9">
    <source>
        <dbReference type="PROSITE" id="PS50893"/>
    </source>
</evidence>
<dbReference type="InterPro" id="IPR027417">
    <property type="entry name" value="P-loop_NTPase"/>
</dbReference>
<evidence type="ECO:0000313" key="11">
    <source>
        <dbReference type="Proteomes" id="UP000094025"/>
    </source>
</evidence>
<protein>
    <submittedName>
        <fullName evidence="10">ABC transporter ATP-binding protein</fullName>
    </submittedName>
</protein>
<dbReference type="EMBL" id="LPUX01000067">
    <property type="protein sequence ID" value="OAP35063.1"/>
    <property type="molecule type" value="Genomic_DNA"/>
</dbReference>
<dbReference type="RefSeq" id="WP_064244310.1">
    <property type="nucleotide sequence ID" value="NZ_LPUX01000067.1"/>
</dbReference>
<dbReference type="Proteomes" id="UP000094025">
    <property type="component" value="Unassembled WGS sequence"/>
</dbReference>
<sequence length="380" mass="41497">MAGIELRNINKIYGNSFHALHDLSFDIKDGEFMVFVGPSGCGKSTALRMIAGLESISSGELKIDDRLVNDVDPKERDIAMVFQSYALYPHKTVRENIAFPLLMAGLPKAEIDSRVNEAARILELTTLLDRKPALLSGGQRQRVAMGRAIVRKPAAFLMDEPLSNLDAKLRVQMRAEIASLQRKLNVTTIYVTHDQVEAMTMGDRVAVMKGGVLQQVDTPQNLYKRPDNVFVAAFIGSPSMNLYEAVLNGRTLTLGSNSFEIPDRVFEGRPSLNGASNRQVIVGIRPEHMNDAAIRPSSAEISAPVTLVEALGSESMVHLNIDASWVDAGDPDAVADIGAEKAAVARFSPKSTIRAGDIARVAVDAEELHFFEPDTRTSIR</sequence>
<dbReference type="PROSITE" id="PS50893">
    <property type="entry name" value="ABC_TRANSPORTER_2"/>
    <property type="match status" value="1"/>
</dbReference>
<keyword evidence="5" id="KW-0547">Nucleotide-binding</keyword>
<dbReference type="PANTHER" id="PTHR43875:SF15">
    <property type="entry name" value="TREHALOSE IMPORT ATP-BINDING PROTEIN SUGC"/>
    <property type="match status" value="1"/>
</dbReference>
<evidence type="ECO:0000256" key="5">
    <source>
        <dbReference type="ARBA" id="ARBA00022741"/>
    </source>
</evidence>
<name>A0A178XJT0_9HYPH</name>
<dbReference type="InterPro" id="IPR008995">
    <property type="entry name" value="Mo/tungstate-bd_C_term_dom"/>
</dbReference>
<dbReference type="InterPro" id="IPR015855">
    <property type="entry name" value="ABC_transpr_MalK-like"/>
</dbReference>
<keyword evidence="6 10" id="KW-0067">ATP-binding</keyword>
<evidence type="ECO:0000256" key="3">
    <source>
        <dbReference type="ARBA" id="ARBA00022448"/>
    </source>
</evidence>
<keyword evidence="8" id="KW-0472">Membrane</keyword>